<reference evidence="2" key="1">
    <citation type="submission" date="2018-03" db="EMBL/GenBank/DDBJ databases">
        <title>Gramella fulva sp. nov., isolated from a dry surface of tidal flat.</title>
        <authorList>
            <person name="Hwang S.H."/>
            <person name="Hwang W.M."/>
            <person name="Kang K."/>
            <person name="Ahn T.-Y."/>
        </authorList>
    </citation>
    <scope>NUCLEOTIDE SEQUENCE [LARGE SCALE GENOMIC DNA]</scope>
    <source>
        <strain evidence="2">SH35</strain>
    </source>
</reference>
<protein>
    <recommendedName>
        <fullName evidence="3">Conjugal transfer protein TraN</fullName>
    </recommendedName>
</protein>
<organism evidence="1 2">
    <name type="scientific">Christiangramia fulva</name>
    <dbReference type="NCBI Taxonomy" id="2126553"/>
    <lineage>
        <taxon>Bacteria</taxon>
        <taxon>Pseudomonadati</taxon>
        <taxon>Bacteroidota</taxon>
        <taxon>Flavobacteriia</taxon>
        <taxon>Flavobacteriales</taxon>
        <taxon>Flavobacteriaceae</taxon>
        <taxon>Christiangramia</taxon>
    </lineage>
</organism>
<dbReference type="AlphaFoldDB" id="A0A2R3Z1T8"/>
<gene>
    <name evidence="1" type="ORF">C7S20_02485</name>
</gene>
<name>A0A2R3Z1T8_9FLAO</name>
<dbReference type="InterPro" id="IPR022298">
    <property type="entry name" value="Conjug_transposon_TraN"/>
</dbReference>
<evidence type="ECO:0008006" key="3">
    <source>
        <dbReference type="Google" id="ProtNLM"/>
    </source>
</evidence>
<sequence length="274" mass="31124">MKNLLLSMTFFWIQISIAQHPPVLYCNSRQNVAVVLPSPISSAISGSEDFVFSYNQQASDTLGLLQGRQGRASNLFIRTADGGFHSFILKFRDSLPTFTYYIRSDQKAMEEKKTSDRPDRSVVSTKKSLSDSLNTILAQHLMEAKERSSLGVARKGHIKFEVKAIAYIGNSVYIRYKISNRSAIDFEINQVGLRILQGSKQRKSSYQEIPIDPIFTYQLPDLIPAGHSKGFVIVYPKFTVTKQQQLEIMVNEKNGSRYLSMSLRSNKINKPYRH</sequence>
<dbReference type="Pfam" id="PF13595">
    <property type="entry name" value="DUF4138"/>
    <property type="match status" value="1"/>
</dbReference>
<proteinExistence type="predicted"/>
<dbReference type="RefSeq" id="WP_107010996.1">
    <property type="nucleotide sequence ID" value="NZ_CP028136.1"/>
</dbReference>
<evidence type="ECO:0000313" key="1">
    <source>
        <dbReference type="EMBL" id="AVR44218.1"/>
    </source>
</evidence>
<dbReference type="EMBL" id="CP028136">
    <property type="protein sequence ID" value="AVR44218.1"/>
    <property type="molecule type" value="Genomic_DNA"/>
</dbReference>
<evidence type="ECO:0000313" key="2">
    <source>
        <dbReference type="Proteomes" id="UP000241507"/>
    </source>
</evidence>
<dbReference type="KEGG" id="grs:C7S20_02485"/>
<dbReference type="OrthoDB" id="1038500at2"/>
<dbReference type="Proteomes" id="UP000241507">
    <property type="component" value="Chromosome"/>
</dbReference>
<keyword evidence="2" id="KW-1185">Reference proteome</keyword>
<accession>A0A2R3Z1T8</accession>